<proteinExistence type="predicted"/>
<reference evidence="2 3" key="1">
    <citation type="submission" date="2019-06" db="EMBL/GenBank/DDBJ databases">
        <title>YIM 131921 draft genome.</title>
        <authorList>
            <person name="Jiang L."/>
        </authorList>
    </citation>
    <scope>NUCLEOTIDE SEQUENCE [LARGE SCALE GENOMIC DNA]</scope>
    <source>
        <strain evidence="2 3">YIM 131921</strain>
    </source>
</reference>
<dbReference type="OrthoDB" id="7667013at2"/>
<gene>
    <name evidence="2" type="ORF">FHG66_03100</name>
</gene>
<protein>
    <submittedName>
        <fullName evidence="2">NnrT protein</fullName>
    </submittedName>
</protein>
<keyword evidence="1" id="KW-0812">Transmembrane</keyword>
<evidence type="ECO:0000313" key="3">
    <source>
        <dbReference type="Proteomes" id="UP000305887"/>
    </source>
</evidence>
<comment type="caution">
    <text evidence="2">The sequence shown here is derived from an EMBL/GenBank/DDBJ whole genome shotgun (WGS) entry which is preliminary data.</text>
</comment>
<sequence>MKPSWRLVAGIYPFAAGAMGLNVFFASLILGWVGVPILTPWTAFWLSLPLGLPAAWVYARHLTRLMVEVDGTLEEA</sequence>
<accession>A0A5C4N4M4</accession>
<evidence type="ECO:0000256" key="1">
    <source>
        <dbReference type="SAM" id="Phobius"/>
    </source>
</evidence>
<organism evidence="2 3">
    <name type="scientific">Rubellimicrobium rubrum</name>
    <dbReference type="NCBI Taxonomy" id="2585369"/>
    <lineage>
        <taxon>Bacteria</taxon>
        <taxon>Pseudomonadati</taxon>
        <taxon>Pseudomonadota</taxon>
        <taxon>Alphaproteobacteria</taxon>
        <taxon>Rhodobacterales</taxon>
        <taxon>Roseobacteraceae</taxon>
        <taxon>Rubellimicrobium</taxon>
    </lineage>
</organism>
<name>A0A5C4N4M4_9RHOB</name>
<evidence type="ECO:0000313" key="2">
    <source>
        <dbReference type="EMBL" id="TNC51820.1"/>
    </source>
</evidence>
<keyword evidence="1" id="KW-0472">Membrane</keyword>
<dbReference type="AlphaFoldDB" id="A0A5C4N4M4"/>
<feature type="transmembrane region" description="Helical" evidence="1">
    <location>
        <begin position="41"/>
        <end position="59"/>
    </location>
</feature>
<keyword evidence="3" id="KW-1185">Reference proteome</keyword>
<feature type="transmembrane region" description="Helical" evidence="1">
    <location>
        <begin position="12"/>
        <end position="35"/>
    </location>
</feature>
<dbReference type="RefSeq" id="WP_139075241.1">
    <property type="nucleotide sequence ID" value="NZ_VDFU01000003.1"/>
</dbReference>
<keyword evidence="1" id="KW-1133">Transmembrane helix</keyword>
<dbReference type="EMBL" id="VDFU01000003">
    <property type="protein sequence ID" value="TNC51820.1"/>
    <property type="molecule type" value="Genomic_DNA"/>
</dbReference>
<dbReference type="Proteomes" id="UP000305887">
    <property type="component" value="Unassembled WGS sequence"/>
</dbReference>